<dbReference type="AlphaFoldDB" id="A0A9P0MZW5"/>
<proteinExistence type="predicted"/>
<organism evidence="1 2">
    <name type="scientific">Spodoptera littoralis</name>
    <name type="common">Egyptian cotton leafworm</name>
    <dbReference type="NCBI Taxonomy" id="7109"/>
    <lineage>
        <taxon>Eukaryota</taxon>
        <taxon>Metazoa</taxon>
        <taxon>Ecdysozoa</taxon>
        <taxon>Arthropoda</taxon>
        <taxon>Hexapoda</taxon>
        <taxon>Insecta</taxon>
        <taxon>Pterygota</taxon>
        <taxon>Neoptera</taxon>
        <taxon>Endopterygota</taxon>
        <taxon>Lepidoptera</taxon>
        <taxon>Glossata</taxon>
        <taxon>Ditrysia</taxon>
        <taxon>Noctuoidea</taxon>
        <taxon>Noctuidae</taxon>
        <taxon>Amphipyrinae</taxon>
        <taxon>Spodoptera</taxon>
    </lineage>
</organism>
<name>A0A9P0MZW5_SPOLI</name>
<protein>
    <submittedName>
        <fullName evidence="1">Uncharacterized protein</fullName>
    </submittedName>
</protein>
<gene>
    <name evidence="1" type="ORF">SPLIT_LOCUS1671</name>
</gene>
<keyword evidence="2" id="KW-1185">Reference proteome</keyword>
<dbReference type="Proteomes" id="UP001153321">
    <property type="component" value="Chromosome 13"/>
</dbReference>
<reference evidence="1" key="1">
    <citation type="submission" date="2022-02" db="EMBL/GenBank/DDBJ databases">
        <authorList>
            <person name="King R."/>
        </authorList>
    </citation>
    <scope>NUCLEOTIDE SEQUENCE</scope>
</reference>
<dbReference type="EMBL" id="LR824544">
    <property type="protein sequence ID" value="CAH1636309.1"/>
    <property type="molecule type" value="Genomic_DNA"/>
</dbReference>
<accession>A0A9P0MZW5</accession>
<evidence type="ECO:0000313" key="2">
    <source>
        <dbReference type="Proteomes" id="UP001153321"/>
    </source>
</evidence>
<evidence type="ECO:0000313" key="1">
    <source>
        <dbReference type="EMBL" id="CAH1636309.1"/>
    </source>
</evidence>
<sequence>MIFASVDTMMDSDDDHHFELLPRDRNKCTLIADVIIIQCVCVCVGAATILSCVWTPEYSTWDFDKLTRIMYLYDSEACGYQLRKAKMISNLQISNETFGLEVLPIKWQPAITTVSTRLSAKTRNGYTPLPDQEWTSPGYNEKSINNSTGRGRHVLDSRSHGLLQYQGHRAMDGQLLDRQGQLLPRTRSLSQITAL</sequence>